<dbReference type="Proteomes" id="UP001172681">
    <property type="component" value="Unassembled WGS sequence"/>
</dbReference>
<dbReference type="PANTHER" id="PTHR11820">
    <property type="entry name" value="ACYLPYRUVASE"/>
    <property type="match status" value="1"/>
</dbReference>
<dbReference type="Pfam" id="PF01557">
    <property type="entry name" value="FAA_hydrolase"/>
    <property type="match status" value="1"/>
</dbReference>
<dbReference type="GO" id="GO:0046872">
    <property type="term" value="F:metal ion binding"/>
    <property type="evidence" value="ECO:0007669"/>
    <property type="project" value="UniProtKB-KW"/>
</dbReference>
<organism evidence="4 5">
    <name type="scientific">Knufia peltigerae</name>
    <dbReference type="NCBI Taxonomy" id="1002370"/>
    <lineage>
        <taxon>Eukaryota</taxon>
        <taxon>Fungi</taxon>
        <taxon>Dikarya</taxon>
        <taxon>Ascomycota</taxon>
        <taxon>Pezizomycotina</taxon>
        <taxon>Eurotiomycetes</taxon>
        <taxon>Chaetothyriomycetidae</taxon>
        <taxon>Chaetothyriales</taxon>
        <taxon>Trichomeriaceae</taxon>
        <taxon>Knufia</taxon>
    </lineage>
</organism>
<reference evidence="4" key="1">
    <citation type="submission" date="2022-10" db="EMBL/GenBank/DDBJ databases">
        <title>Culturing micro-colonial fungi from biological soil crusts in the Mojave desert and describing Neophaeococcomyces mojavensis, and introducing the new genera and species Taxawa tesnikishii.</title>
        <authorList>
            <person name="Kurbessoian T."/>
            <person name="Stajich J.E."/>
        </authorList>
    </citation>
    <scope>NUCLEOTIDE SEQUENCE</scope>
    <source>
        <strain evidence="4">TK_35</strain>
    </source>
</reference>
<name>A0AA39D139_9EURO</name>
<dbReference type="InterPro" id="IPR036663">
    <property type="entry name" value="Fumarylacetoacetase_C_sf"/>
</dbReference>
<evidence type="ECO:0000313" key="5">
    <source>
        <dbReference type="Proteomes" id="UP001172681"/>
    </source>
</evidence>
<accession>A0AA39D139</accession>
<dbReference type="PANTHER" id="PTHR11820:SF100">
    <property type="entry name" value="FUMARYLACETOACETATE HYDROLASE FAMILY PROTEIN (AFU_ORTHOLOGUE AFUA_4G01490)"/>
    <property type="match status" value="1"/>
</dbReference>
<comment type="similarity">
    <text evidence="1">Belongs to the FAH family.</text>
</comment>
<keyword evidence="5" id="KW-1185">Reference proteome</keyword>
<gene>
    <name evidence="4" type="ORF">H2204_004337</name>
</gene>
<dbReference type="InterPro" id="IPR011234">
    <property type="entry name" value="Fumarylacetoacetase-like_C"/>
</dbReference>
<dbReference type="AlphaFoldDB" id="A0AA39D139"/>
<evidence type="ECO:0000259" key="3">
    <source>
        <dbReference type="Pfam" id="PF01557"/>
    </source>
</evidence>
<proteinExistence type="inferred from homology"/>
<dbReference type="Gene3D" id="3.90.850.10">
    <property type="entry name" value="Fumarylacetoacetase-like, C-terminal domain"/>
    <property type="match status" value="1"/>
</dbReference>
<evidence type="ECO:0000256" key="2">
    <source>
        <dbReference type="ARBA" id="ARBA00022723"/>
    </source>
</evidence>
<protein>
    <recommendedName>
        <fullName evidence="3">Fumarylacetoacetase-like C-terminal domain-containing protein</fullName>
    </recommendedName>
</protein>
<comment type="caution">
    <text evidence="4">The sequence shown here is derived from an EMBL/GenBank/DDBJ whole genome shotgun (WGS) entry which is preliminary data.</text>
</comment>
<evidence type="ECO:0000256" key="1">
    <source>
        <dbReference type="ARBA" id="ARBA00010211"/>
    </source>
</evidence>
<dbReference type="GO" id="GO:0003824">
    <property type="term" value="F:catalytic activity"/>
    <property type="evidence" value="ECO:0007669"/>
    <property type="project" value="InterPro"/>
</dbReference>
<dbReference type="SUPFAM" id="SSF56529">
    <property type="entry name" value="FAH"/>
    <property type="match status" value="1"/>
</dbReference>
<evidence type="ECO:0000313" key="4">
    <source>
        <dbReference type="EMBL" id="KAJ9638566.1"/>
    </source>
</evidence>
<sequence length="168" mass="18429">MADSEIPQGELCIVIGKRCKSLTEDEDPLDYVLGFTIGNDVSSRYWQMPERSGQQASYSKSFDNFAPLGPVICSTAQMPAPDRLTLVTTVNGVERQRSSTVDMIFNVRDIIRFVSRGHALEPGTVIMTGTPGGVAAFMEPPAWLQDGDIVEVSIDGIGKIRNKMVFEK</sequence>
<feature type="domain" description="Fumarylacetoacetase-like C-terminal" evidence="3">
    <location>
        <begin position="9"/>
        <end position="164"/>
    </location>
</feature>
<dbReference type="EMBL" id="JAPDRN010000021">
    <property type="protein sequence ID" value="KAJ9638566.1"/>
    <property type="molecule type" value="Genomic_DNA"/>
</dbReference>
<keyword evidence="2" id="KW-0479">Metal-binding</keyword>